<dbReference type="InterPro" id="IPR014503">
    <property type="entry name" value="Clavaminate_syn-like"/>
</dbReference>
<evidence type="ECO:0000256" key="3">
    <source>
        <dbReference type="ARBA" id="ARBA00023002"/>
    </source>
</evidence>
<protein>
    <submittedName>
        <fullName evidence="7">L-asparagine oxygenase</fullName>
    </submittedName>
</protein>
<evidence type="ECO:0000313" key="7">
    <source>
        <dbReference type="EMBL" id="GHI45124.1"/>
    </source>
</evidence>
<dbReference type="GO" id="GO:0005506">
    <property type="term" value="F:iron ion binding"/>
    <property type="evidence" value="ECO:0007669"/>
    <property type="project" value="InterPro"/>
</dbReference>
<dbReference type="AlphaFoldDB" id="A0AA37FBQ3"/>
<dbReference type="Gene3D" id="3.60.130.10">
    <property type="entry name" value="Clavaminate synthase-like"/>
    <property type="match status" value="1"/>
</dbReference>
<gene>
    <name evidence="7" type="primary">asnO</name>
    <name evidence="7" type="ORF">ScoT_12980</name>
</gene>
<evidence type="ECO:0000256" key="1">
    <source>
        <dbReference type="ARBA" id="ARBA00008425"/>
    </source>
</evidence>
<dbReference type="RefSeq" id="WP_015506968.1">
    <property type="nucleotide sequence ID" value="NC_020990.1"/>
</dbReference>
<sequence>MARYVLTDAEKNELARIADEFLAAHPVWAPLEYVDDIRVEAERLPVGVRRFLAGARTAEDAIVVVSNLPVDEDLVPTPSSWQVAEKEGAAVREELVLLLVGSVLGDAFGWNNQQNGRLVHDVCPSKGQENSLTSASSQQQLTLHTEDVFHSCRGDYVALMCLRNPDAVGTTVALVESVEFEEPLREVLHQNRFRFFPDDSHQVVPLHTAEAPSALEERPHEVASVLFGPEDAPYLRIDADFTSPVPGDREAERVMVQAAELLADAAERVVLAPGEAVFVDNYKVIHGRDTFTPRYDGTDRWLKRTSLVRDIRRTYVRSKSRSRLLG</sequence>
<dbReference type="GO" id="GO:0016491">
    <property type="term" value="F:oxidoreductase activity"/>
    <property type="evidence" value="ECO:0007669"/>
    <property type="project" value="UniProtKB-KW"/>
</dbReference>
<dbReference type="KEGG" id="salb:XNR_0986"/>
<dbReference type="EMBL" id="BNDZ01000003">
    <property type="protein sequence ID" value="GHI45124.1"/>
    <property type="molecule type" value="Genomic_DNA"/>
</dbReference>
<proteinExistence type="inferred from homology"/>
<accession>A0AA37FBQ3</accession>
<feature type="binding site" evidence="5">
    <location>
        <position position="144"/>
    </location>
    <ligand>
        <name>Fe cation</name>
        <dbReference type="ChEBI" id="CHEBI:24875"/>
    </ligand>
</feature>
<comment type="caution">
    <text evidence="7">The sequence shown here is derived from an EMBL/GenBank/DDBJ whole genome shotgun (WGS) entry which is preliminary data.</text>
</comment>
<dbReference type="InterPro" id="IPR042098">
    <property type="entry name" value="TauD-like_sf"/>
</dbReference>
<keyword evidence="4 5" id="KW-0408">Iron</keyword>
<evidence type="ECO:0000256" key="4">
    <source>
        <dbReference type="ARBA" id="ARBA00023004"/>
    </source>
</evidence>
<reference evidence="7" key="1">
    <citation type="submission" date="2022-09" db="EMBL/GenBank/DDBJ databases">
        <title>Whole genome shotgun sequence of Streptomyces albidoflavus NBRC 12854.</title>
        <authorList>
            <person name="Komaki H."/>
            <person name="Tamura T."/>
        </authorList>
    </citation>
    <scope>NUCLEOTIDE SEQUENCE</scope>
    <source>
        <strain evidence="7">NBRC 12854</strain>
    </source>
</reference>
<evidence type="ECO:0000259" key="6">
    <source>
        <dbReference type="Pfam" id="PF02668"/>
    </source>
</evidence>
<evidence type="ECO:0000313" key="8">
    <source>
        <dbReference type="Proteomes" id="UP001051844"/>
    </source>
</evidence>
<dbReference type="Pfam" id="PF02668">
    <property type="entry name" value="TauD"/>
    <property type="match status" value="1"/>
</dbReference>
<keyword evidence="3" id="KW-0560">Oxidoreductase</keyword>
<comment type="similarity">
    <text evidence="1">Belongs to the clavaminate synthase family.</text>
</comment>
<evidence type="ECO:0000256" key="2">
    <source>
        <dbReference type="ARBA" id="ARBA00022723"/>
    </source>
</evidence>
<feature type="domain" description="TauD/TfdA-like" evidence="6">
    <location>
        <begin position="101"/>
        <end position="305"/>
    </location>
</feature>
<feature type="binding site" evidence="5">
    <location>
        <position position="146"/>
    </location>
    <ligand>
        <name>Fe cation</name>
        <dbReference type="ChEBI" id="CHEBI:24875"/>
    </ligand>
</feature>
<keyword evidence="2 5" id="KW-0479">Metal-binding</keyword>
<evidence type="ECO:0000256" key="5">
    <source>
        <dbReference type="PIRSR" id="PIRSR019543-2"/>
    </source>
</evidence>
<dbReference type="SUPFAM" id="SSF51197">
    <property type="entry name" value="Clavaminate synthase-like"/>
    <property type="match status" value="1"/>
</dbReference>
<dbReference type="Proteomes" id="UP001051844">
    <property type="component" value="Unassembled WGS sequence"/>
</dbReference>
<organism evidence="7 8">
    <name type="scientific">Streptomyces albidoflavus</name>
    <dbReference type="NCBI Taxonomy" id="1886"/>
    <lineage>
        <taxon>Bacteria</taxon>
        <taxon>Bacillati</taxon>
        <taxon>Actinomycetota</taxon>
        <taxon>Actinomycetes</taxon>
        <taxon>Kitasatosporales</taxon>
        <taxon>Streptomycetaceae</taxon>
        <taxon>Streptomyces</taxon>
        <taxon>Streptomyces albidoflavus group</taxon>
    </lineage>
</organism>
<dbReference type="PIRSF" id="PIRSF019543">
    <property type="entry name" value="Clavaminate_syn"/>
    <property type="match status" value="1"/>
</dbReference>
<name>A0AA37FBQ3_9ACTN</name>
<dbReference type="InterPro" id="IPR003819">
    <property type="entry name" value="TauD/TfdA-like"/>
</dbReference>